<keyword evidence="5" id="KW-1003">Cell membrane</keyword>
<evidence type="ECO:0000256" key="6">
    <source>
        <dbReference type="ARBA" id="ARBA00022490"/>
    </source>
</evidence>
<evidence type="ECO:0000256" key="9">
    <source>
        <dbReference type="ARBA" id="ARBA00022723"/>
    </source>
</evidence>
<dbReference type="Proteomes" id="UP000075884">
    <property type="component" value="Unassembled WGS sequence"/>
</dbReference>
<keyword evidence="19" id="KW-1185">Reference proteome</keyword>
<keyword evidence="12" id="KW-0653">Protein transport</keyword>
<reference evidence="18" key="2">
    <citation type="submission" date="2020-05" db="UniProtKB">
        <authorList>
            <consortium name="EnsemblMetazoa"/>
        </authorList>
    </citation>
    <scope>IDENTIFICATION</scope>
    <source>
        <strain evidence="18">WRAIR2</strain>
    </source>
</reference>
<evidence type="ECO:0000256" key="13">
    <source>
        <dbReference type="ARBA" id="ARBA00023136"/>
    </source>
</evidence>
<evidence type="ECO:0000256" key="3">
    <source>
        <dbReference type="ARBA" id="ARBA00004496"/>
    </source>
</evidence>
<dbReference type="GO" id="GO:0005509">
    <property type="term" value="F:calcium ion binding"/>
    <property type="evidence" value="ECO:0007669"/>
    <property type="project" value="InterPro"/>
</dbReference>
<dbReference type="InterPro" id="IPR051875">
    <property type="entry name" value="Calcineurin_B_homologous"/>
</dbReference>
<comment type="similarity">
    <text evidence="16">Belongs to the calcineurin regulatory subunit family. CHP subfamily.</text>
</comment>
<keyword evidence="6" id="KW-0963">Cytoplasm</keyword>
<keyword evidence="8" id="KW-0519">Myristate</keyword>
<evidence type="ECO:0000256" key="4">
    <source>
        <dbReference type="ARBA" id="ARBA00022448"/>
    </source>
</evidence>
<keyword evidence="11" id="KW-0106">Calcium</keyword>
<evidence type="ECO:0000256" key="5">
    <source>
        <dbReference type="ARBA" id="ARBA00022475"/>
    </source>
</evidence>
<sequence>MGRNVIERFRSVGCVFCSLLYFGLVAKKRKFIFPINCVLFATIEMGNKSSLLLREEEIAQIHEETGFTPNQIERLYSRFTSLDRNDCGTLSREDFLRIPELAINPLCERIVHSFFAESNDDRVNFRQFTRVLAHFRPIKPNKENRLNSREEKLRFAFKMYDLDDDETISRDELLNILQMMVGANISQDQLNSIAERTIVEADTVGVGKISFDDFCRALERTEVEQKMSIRFLN</sequence>
<dbReference type="PROSITE" id="PS50222">
    <property type="entry name" value="EF_HAND_2"/>
    <property type="match status" value="2"/>
</dbReference>
<accession>A0A182NLI0</accession>
<evidence type="ECO:0000313" key="19">
    <source>
        <dbReference type="Proteomes" id="UP000075884"/>
    </source>
</evidence>
<dbReference type="InterPro" id="IPR002048">
    <property type="entry name" value="EF_hand_dom"/>
</dbReference>
<dbReference type="VEuPathDB" id="VectorBase:ADIR008511"/>
<dbReference type="GO" id="GO:0005737">
    <property type="term" value="C:cytoplasm"/>
    <property type="evidence" value="ECO:0007669"/>
    <property type="project" value="UniProtKB-SubCell"/>
</dbReference>
<keyword evidence="13" id="KW-0472">Membrane</keyword>
<feature type="domain" description="EF-hand" evidence="17">
    <location>
        <begin position="148"/>
        <end position="183"/>
    </location>
</feature>
<reference evidence="19" key="1">
    <citation type="submission" date="2013-03" db="EMBL/GenBank/DDBJ databases">
        <title>The Genome Sequence of Anopheles dirus WRAIR2.</title>
        <authorList>
            <consortium name="The Broad Institute Genomics Platform"/>
            <person name="Neafsey D.E."/>
            <person name="Walton C."/>
            <person name="Walker B."/>
            <person name="Young S.K."/>
            <person name="Zeng Q."/>
            <person name="Gargeya S."/>
            <person name="Fitzgerald M."/>
            <person name="Haas B."/>
            <person name="Abouelleil A."/>
            <person name="Allen A.W."/>
            <person name="Alvarado L."/>
            <person name="Arachchi H.M."/>
            <person name="Berlin A.M."/>
            <person name="Chapman S.B."/>
            <person name="Gainer-Dewar J."/>
            <person name="Goldberg J."/>
            <person name="Griggs A."/>
            <person name="Gujja S."/>
            <person name="Hansen M."/>
            <person name="Howarth C."/>
            <person name="Imamovic A."/>
            <person name="Ireland A."/>
            <person name="Larimer J."/>
            <person name="McCowan C."/>
            <person name="Murphy C."/>
            <person name="Pearson M."/>
            <person name="Poon T.W."/>
            <person name="Priest M."/>
            <person name="Roberts A."/>
            <person name="Saif S."/>
            <person name="Shea T."/>
            <person name="Sisk P."/>
            <person name="Sykes S."/>
            <person name="Wortman J."/>
            <person name="Nusbaum C."/>
            <person name="Birren B."/>
        </authorList>
    </citation>
    <scope>NUCLEOTIDE SEQUENCE [LARGE SCALE GENOMIC DNA]</scope>
    <source>
        <strain evidence="19">WRAIR2</strain>
    </source>
</reference>
<dbReference type="SUPFAM" id="SSF47473">
    <property type="entry name" value="EF-hand"/>
    <property type="match status" value="1"/>
</dbReference>
<dbReference type="PANTHER" id="PTHR46002">
    <property type="entry name" value="EG:114D9.1 PROTEIN-RELATED"/>
    <property type="match status" value="1"/>
</dbReference>
<dbReference type="SMART" id="SM00054">
    <property type="entry name" value="EFh"/>
    <property type="match status" value="2"/>
</dbReference>
<dbReference type="Gene3D" id="1.10.238.10">
    <property type="entry name" value="EF-hand"/>
    <property type="match status" value="1"/>
</dbReference>
<organism evidence="18 19">
    <name type="scientific">Anopheles dirus</name>
    <dbReference type="NCBI Taxonomy" id="7168"/>
    <lineage>
        <taxon>Eukaryota</taxon>
        <taxon>Metazoa</taxon>
        <taxon>Ecdysozoa</taxon>
        <taxon>Arthropoda</taxon>
        <taxon>Hexapoda</taxon>
        <taxon>Insecta</taxon>
        <taxon>Pterygota</taxon>
        <taxon>Neoptera</taxon>
        <taxon>Endopterygota</taxon>
        <taxon>Diptera</taxon>
        <taxon>Nematocera</taxon>
        <taxon>Culicoidea</taxon>
        <taxon>Culicidae</taxon>
        <taxon>Anophelinae</taxon>
        <taxon>Anopheles</taxon>
    </lineage>
</organism>
<proteinExistence type="inferred from homology"/>
<keyword evidence="14" id="KW-0539">Nucleus</keyword>
<dbReference type="AlphaFoldDB" id="A0A182NLI0"/>
<dbReference type="CDD" id="cd00051">
    <property type="entry name" value="EFh"/>
    <property type="match status" value="1"/>
</dbReference>
<evidence type="ECO:0000256" key="16">
    <source>
        <dbReference type="ARBA" id="ARBA00038164"/>
    </source>
</evidence>
<dbReference type="GO" id="GO:0005886">
    <property type="term" value="C:plasma membrane"/>
    <property type="evidence" value="ECO:0007669"/>
    <property type="project" value="UniProtKB-SubCell"/>
</dbReference>
<dbReference type="EnsemblMetazoa" id="ADIR008511-RA">
    <property type="protein sequence ID" value="ADIR008511-PA"/>
    <property type="gene ID" value="ADIR008511"/>
</dbReference>
<evidence type="ECO:0000313" key="18">
    <source>
        <dbReference type="EnsemblMetazoa" id="ADIR008511-PA"/>
    </source>
</evidence>
<protein>
    <recommendedName>
        <fullName evidence="17">EF-hand domain-containing protein</fullName>
    </recommendedName>
</protein>
<dbReference type="Pfam" id="PF13499">
    <property type="entry name" value="EF-hand_7"/>
    <property type="match status" value="1"/>
</dbReference>
<evidence type="ECO:0000256" key="8">
    <source>
        <dbReference type="ARBA" id="ARBA00022707"/>
    </source>
</evidence>
<feature type="domain" description="EF-hand" evidence="17">
    <location>
        <begin position="70"/>
        <end position="105"/>
    </location>
</feature>
<evidence type="ECO:0000256" key="7">
    <source>
        <dbReference type="ARBA" id="ARBA00022553"/>
    </source>
</evidence>
<name>A0A182NLI0_9DIPT</name>
<dbReference type="STRING" id="7168.A0A182NLI0"/>
<evidence type="ECO:0000259" key="17">
    <source>
        <dbReference type="PROSITE" id="PS50222"/>
    </source>
</evidence>
<comment type="subcellular location">
    <subcellularLocation>
        <location evidence="2">Cell membrane</location>
    </subcellularLocation>
    <subcellularLocation>
        <location evidence="3">Cytoplasm</location>
    </subcellularLocation>
    <subcellularLocation>
        <location evidence="1">Nucleus</location>
    </subcellularLocation>
</comment>
<evidence type="ECO:0000256" key="15">
    <source>
        <dbReference type="ARBA" id="ARBA00023288"/>
    </source>
</evidence>
<keyword evidence="4" id="KW-0813">Transport</keyword>
<evidence type="ECO:0000256" key="2">
    <source>
        <dbReference type="ARBA" id="ARBA00004236"/>
    </source>
</evidence>
<evidence type="ECO:0000256" key="12">
    <source>
        <dbReference type="ARBA" id="ARBA00022927"/>
    </source>
</evidence>
<evidence type="ECO:0000256" key="10">
    <source>
        <dbReference type="ARBA" id="ARBA00022737"/>
    </source>
</evidence>
<dbReference type="InterPro" id="IPR011992">
    <property type="entry name" value="EF-hand-dom_pair"/>
</dbReference>
<dbReference type="GO" id="GO:0015031">
    <property type="term" value="P:protein transport"/>
    <property type="evidence" value="ECO:0007669"/>
    <property type="project" value="UniProtKB-KW"/>
</dbReference>
<evidence type="ECO:0000256" key="14">
    <source>
        <dbReference type="ARBA" id="ARBA00023242"/>
    </source>
</evidence>
<evidence type="ECO:0000256" key="1">
    <source>
        <dbReference type="ARBA" id="ARBA00004123"/>
    </source>
</evidence>
<keyword evidence="9" id="KW-0479">Metal-binding</keyword>
<dbReference type="GO" id="GO:0005634">
    <property type="term" value="C:nucleus"/>
    <property type="evidence" value="ECO:0007669"/>
    <property type="project" value="UniProtKB-SubCell"/>
</dbReference>
<evidence type="ECO:0000256" key="11">
    <source>
        <dbReference type="ARBA" id="ARBA00022837"/>
    </source>
</evidence>
<keyword evidence="15" id="KW-0449">Lipoprotein</keyword>
<keyword evidence="7" id="KW-0597">Phosphoprotein</keyword>
<keyword evidence="10" id="KW-0677">Repeat</keyword>